<feature type="region of interest" description="Disordered" evidence="1">
    <location>
        <begin position="350"/>
        <end position="376"/>
    </location>
</feature>
<comment type="caution">
    <text evidence="3">The sequence shown here is derived from an EMBL/GenBank/DDBJ whole genome shotgun (WGS) entry which is preliminary data.</text>
</comment>
<dbReference type="PANTHER" id="PTHR34199">
    <property type="entry name" value="NUMOD3 MOTIF FAMILY PROTEIN, EXPRESSED"/>
    <property type="match status" value="1"/>
</dbReference>
<sequence length="450" mass="51411">MFSIDASVRGMYIMLSPLTRISKANSLLLPSNIGDCACACAICPLVILKVQPQVSVVKTAVPKSTFVCSSRRVLPIQELHISADAGESVAIEEDNRSKVSIDSLELSYVNNGNESSGLDDYVEPLNKKVLKERIRRMRIGLANKGRVPWNKGRKHTSETRERIRIRTLEALRDPKIRKKMAEHTNFHSEQSKAKISYSLRRVWQERLKSRQLGEKFLLSWKQSIAGAARKGASDQEELEWNSYSKIEQQLELLRLLQAEEKKKGKKLMTTAGARNFFQSWRECIATEAKKGGSGDQELEWGSYQKIKQEMVLLYKLQYAAEKARAKEFARVKAEKAARIKAIRKAMLAEKRKEHQEKTKVTKAKGDAKIRKSRKAKEGNVDSEVTEEFKLTCKLTKNIMSSQEYRGDVFNSIFPTYNKLDIEHIKREKLQKEVSLADQIKAARDRKAKLH</sequence>
<dbReference type="EMBL" id="JASCZI010091478">
    <property type="protein sequence ID" value="MED6150448.1"/>
    <property type="molecule type" value="Genomic_DNA"/>
</dbReference>
<evidence type="ECO:0000256" key="1">
    <source>
        <dbReference type="SAM" id="MobiDB-lite"/>
    </source>
</evidence>
<dbReference type="PANTHER" id="PTHR34199:SF1">
    <property type="entry name" value="HISTONE-LYSINE N-METHYLTRANSFERASE, H3 LYSINE-79 SPECIFIC-LIKE PROTEIN"/>
    <property type="match status" value="1"/>
</dbReference>
<dbReference type="Proteomes" id="UP001341840">
    <property type="component" value="Unassembled WGS sequence"/>
</dbReference>
<protein>
    <recommendedName>
        <fullName evidence="2">Nuclease associated modular domain-containing protein</fullName>
    </recommendedName>
</protein>
<organism evidence="3 4">
    <name type="scientific">Stylosanthes scabra</name>
    <dbReference type="NCBI Taxonomy" id="79078"/>
    <lineage>
        <taxon>Eukaryota</taxon>
        <taxon>Viridiplantae</taxon>
        <taxon>Streptophyta</taxon>
        <taxon>Embryophyta</taxon>
        <taxon>Tracheophyta</taxon>
        <taxon>Spermatophyta</taxon>
        <taxon>Magnoliopsida</taxon>
        <taxon>eudicotyledons</taxon>
        <taxon>Gunneridae</taxon>
        <taxon>Pentapetalae</taxon>
        <taxon>rosids</taxon>
        <taxon>fabids</taxon>
        <taxon>Fabales</taxon>
        <taxon>Fabaceae</taxon>
        <taxon>Papilionoideae</taxon>
        <taxon>50 kb inversion clade</taxon>
        <taxon>dalbergioids sensu lato</taxon>
        <taxon>Dalbergieae</taxon>
        <taxon>Pterocarpus clade</taxon>
        <taxon>Stylosanthes</taxon>
    </lineage>
</organism>
<evidence type="ECO:0000313" key="4">
    <source>
        <dbReference type="Proteomes" id="UP001341840"/>
    </source>
</evidence>
<evidence type="ECO:0000259" key="2">
    <source>
        <dbReference type="Pfam" id="PF07460"/>
    </source>
</evidence>
<evidence type="ECO:0000313" key="3">
    <source>
        <dbReference type="EMBL" id="MED6150448.1"/>
    </source>
</evidence>
<dbReference type="Pfam" id="PF07460">
    <property type="entry name" value="NUMOD3"/>
    <property type="match status" value="1"/>
</dbReference>
<gene>
    <name evidence="3" type="ORF">PIB30_072415</name>
</gene>
<keyword evidence="4" id="KW-1185">Reference proteome</keyword>
<name>A0ABU6TRD8_9FABA</name>
<dbReference type="InterPro" id="IPR003611">
    <property type="entry name" value="NUMOD3"/>
</dbReference>
<feature type="domain" description="Nuclease associated modular" evidence="2">
    <location>
        <begin position="137"/>
        <end position="164"/>
    </location>
</feature>
<proteinExistence type="predicted"/>
<accession>A0ABU6TRD8</accession>
<reference evidence="3 4" key="1">
    <citation type="journal article" date="2023" name="Plants (Basel)">
        <title>Bridging the Gap: Combining Genomics and Transcriptomics Approaches to Understand Stylosanthes scabra, an Orphan Legume from the Brazilian Caatinga.</title>
        <authorList>
            <person name="Ferreira-Neto J.R.C."/>
            <person name="da Silva M.D."/>
            <person name="Binneck E."/>
            <person name="de Melo N.F."/>
            <person name="da Silva R.H."/>
            <person name="de Melo A.L.T.M."/>
            <person name="Pandolfi V."/>
            <person name="Bustamante F.O."/>
            <person name="Brasileiro-Vidal A.C."/>
            <person name="Benko-Iseppon A.M."/>
        </authorList>
    </citation>
    <scope>NUCLEOTIDE SEQUENCE [LARGE SCALE GENOMIC DNA]</scope>
    <source>
        <tissue evidence="3">Leaves</tissue>
    </source>
</reference>